<dbReference type="SMART" id="SM00530">
    <property type="entry name" value="HTH_XRE"/>
    <property type="match status" value="1"/>
</dbReference>
<protein>
    <recommendedName>
        <fullName evidence="1">HTH cro/C1-type domain-containing protein</fullName>
    </recommendedName>
</protein>
<gene>
    <name evidence="2" type="ORF">BKX93_02060</name>
</gene>
<organism evidence="2 3">
    <name type="scientific">Chromobacterium vaccinii</name>
    <dbReference type="NCBI Taxonomy" id="1108595"/>
    <lineage>
        <taxon>Bacteria</taxon>
        <taxon>Pseudomonadati</taxon>
        <taxon>Pseudomonadota</taxon>
        <taxon>Betaproteobacteria</taxon>
        <taxon>Neisseriales</taxon>
        <taxon>Chromobacteriaceae</taxon>
        <taxon>Chromobacterium</taxon>
    </lineage>
</organism>
<reference evidence="2 3" key="1">
    <citation type="submission" date="2016-10" db="EMBL/GenBank/DDBJ databases">
        <title>Chromobacterium muskegensis sp. nov., an insecticidal bacterium isolated from Sphagnum bogs.</title>
        <authorList>
            <person name="Sparks M.E."/>
            <person name="Blackburn M.B."/>
            <person name="Gundersen-Rindal D.E."/>
            <person name="Mitchell A."/>
            <person name="Farrar R."/>
            <person name="Kuhar D."/>
        </authorList>
    </citation>
    <scope>NUCLEOTIDE SEQUENCE [LARGE SCALE GENOMIC DNA]</scope>
    <source>
        <strain evidence="2 3">21-1</strain>
    </source>
</reference>
<dbReference type="GeneID" id="68839998"/>
<dbReference type="SUPFAM" id="SSF47413">
    <property type="entry name" value="lambda repressor-like DNA-binding domains"/>
    <property type="match status" value="1"/>
</dbReference>
<dbReference type="EMBL" id="CP017707">
    <property type="protein sequence ID" value="AOZ48898.1"/>
    <property type="molecule type" value="Genomic_DNA"/>
</dbReference>
<dbReference type="InterPro" id="IPR001387">
    <property type="entry name" value="Cro/C1-type_HTH"/>
</dbReference>
<dbReference type="Proteomes" id="UP000178776">
    <property type="component" value="Chromosome"/>
</dbReference>
<name>A0A1D9LC96_9NEIS</name>
<evidence type="ECO:0000313" key="3">
    <source>
        <dbReference type="Proteomes" id="UP000178776"/>
    </source>
</evidence>
<dbReference type="InterPro" id="IPR010982">
    <property type="entry name" value="Lambda_DNA-bd_dom_sf"/>
</dbReference>
<dbReference type="KEGG" id="cvc:BKX93_02060"/>
<sequence length="70" mass="7972">MEDIKMVLSPLREARKRMGMTQPELARQVSVTQGHISRLESRKDNASPDLAKRLAQVLDIPVTKILYPDE</sequence>
<dbReference type="PROSITE" id="PS50943">
    <property type="entry name" value="HTH_CROC1"/>
    <property type="match status" value="1"/>
</dbReference>
<feature type="domain" description="HTH cro/C1-type" evidence="1">
    <location>
        <begin position="11"/>
        <end position="65"/>
    </location>
</feature>
<dbReference type="RefSeq" id="WP_070978481.1">
    <property type="nucleotide sequence ID" value="NZ_CP017707.1"/>
</dbReference>
<dbReference type="CDD" id="cd00093">
    <property type="entry name" value="HTH_XRE"/>
    <property type="match status" value="1"/>
</dbReference>
<dbReference type="Gene3D" id="1.10.260.40">
    <property type="entry name" value="lambda repressor-like DNA-binding domains"/>
    <property type="match status" value="1"/>
</dbReference>
<dbReference type="GO" id="GO:0003677">
    <property type="term" value="F:DNA binding"/>
    <property type="evidence" value="ECO:0007669"/>
    <property type="project" value="InterPro"/>
</dbReference>
<dbReference type="AlphaFoldDB" id="A0A1D9LC96"/>
<proteinExistence type="predicted"/>
<dbReference type="Pfam" id="PF01381">
    <property type="entry name" value="HTH_3"/>
    <property type="match status" value="1"/>
</dbReference>
<evidence type="ECO:0000313" key="2">
    <source>
        <dbReference type="EMBL" id="AOZ48898.1"/>
    </source>
</evidence>
<accession>A0A1D9LC96</accession>
<evidence type="ECO:0000259" key="1">
    <source>
        <dbReference type="PROSITE" id="PS50943"/>
    </source>
</evidence>
<dbReference type="STRING" id="1108595.BKX93_02060"/>